<proteinExistence type="predicted"/>
<evidence type="ECO:0000256" key="1">
    <source>
        <dbReference type="SAM" id="MobiDB-lite"/>
    </source>
</evidence>
<reference evidence="2" key="1">
    <citation type="submission" date="2018-03" db="EMBL/GenBank/DDBJ databases">
        <authorList>
            <person name="Guldener U."/>
        </authorList>
    </citation>
    <scope>NUCLEOTIDE SEQUENCE</scope>
</reference>
<accession>A0AAE8MNE3</accession>
<evidence type="ECO:0000313" key="3">
    <source>
        <dbReference type="Proteomes" id="UP001187734"/>
    </source>
</evidence>
<evidence type="ECO:0000313" key="2">
    <source>
        <dbReference type="EMBL" id="SPJ90339.1"/>
    </source>
</evidence>
<gene>
    <name evidence="2" type="ORF">FTOL_13220</name>
</gene>
<feature type="region of interest" description="Disordered" evidence="1">
    <location>
        <begin position="26"/>
        <end position="56"/>
    </location>
</feature>
<comment type="caution">
    <text evidence="2">The sequence shown here is derived from an EMBL/GenBank/DDBJ whole genome shotgun (WGS) entry which is preliminary data.</text>
</comment>
<name>A0AAE8MNE3_9HYPO</name>
<feature type="compositionally biased region" description="Basic and acidic residues" evidence="1">
    <location>
        <begin position="28"/>
        <end position="48"/>
    </location>
</feature>
<keyword evidence="3" id="KW-1185">Reference proteome</keyword>
<protein>
    <submittedName>
        <fullName evidence="2">Uncharacterized protein</fullName>
    </submittedName>
</protein>
<dbReference type="AlphaFoldDB" id="A0AAE8MNE3"/>
<dbReference type="EMBL" id="ONZP01000728">
    <property type="protein sequence ID" value="SPJ90339.1"/>
    <property type="molecule type" value="Genomic_DNA"/>
</dbReference>
<dbReference type="Proteomes" id="UP001187734">
    <property type="component" value="Unassembled WGS sequence"/>
</dbReference>
<sequence>MVLAHRLVRCRANPLASAVRAVVLASTDPHDNLNSSEDRMRRPEDGSPEHGPSGYCSSFILTKDQAQAQAPDARPRLSQIQGAYQWTTSPPMLDASWQSGVLWLHTHGPCSK</sequence>
<organism evidence="2 3">
    <name type="scientific">Fusarium torulosum</name>
    <dbReference type="NCBI Taxonomy" id="33205"/>
    <lineage>
        <taxon>Eukaryota</taxon>
        <taxon>Fungi</taxon>
        <taxon>Dikarya</taxon>
        <taxon>Ascomycota</taxon>
        <taxon>Pezizomycotina</taxon>
        <taxon>Sordariomycetes</taxon>
        <taxon>Hypocreomycetidae</taxon>
        <taxon>Hypocreales</taxon>
        <taxon>Nectriaceae</taxon>
        <taxon>Fusarium</taxon>
    </lineage>
</organism>